<evidence type="ECO:0000256" key="6">
    <source>
        <dbReference type="RuleBase" id="RU003915"/>
    </source>
</evidence>
<dbReference type="RefSeq" id="WP_120180047.1">
    <property type="nucleotide sequence ID" value="NZ_CBINCU010000001.1"/>
</dbReference>
<dbReference type="PROSITE" id="PS50059">
    <property type="entry name" value="FKBP_PPIASE"/>
    <property type="match status" value="1"/>
</dbReference>
<evidence type="ECO:0000313" key="8">
    <source>
        <dbReference type="EMBL" id="RKD20132.1"/>
    </source>
</evidence>
<evidence type="ECO:0000259" key="7">
    <source>
        <dbReference type="PROSITE" id="PS50059"/>
    </source>
</evidence>
<dbReference type="Proteomes" id="UP000283433">
    <property type="component" value="Unassembled WGS sequence"/>
</dbReference>
<evidence type="ECO:0000256" key="4">
    <source>
        <dbReference type="ARBA" id="ARBA00023235"/>
    </source>
</evidence>
<evidence type="ECO:0000256" key="1">
    <source>
        <dbReference type="ARBA" id="ARBA00000971"/>
    </source>
</evidence>
<evidence type="ECO:0000256" key="3">
    <source>
        <dbReference type="ARBA" id="ARBA00023110"/>
    </source>
</evidence>
<dbReference type="GO" id="GO:0003755">
    <property type="term" value="F:peptidyl-prolyl cis-trans isomerase activity"/>
    <property type="evidence" value="ECO:0007669"/>
    <property type="project" value="UniProtKB-UniRule"/>
</dbReference>
<dbReference type="EMBL" id="MBTA01000001">
    <property type="protein sequence ID" value="RKD20132.1"/>
    <property type="molecule type" value="Genomic_DNA"/>
</dbReference>
<reference evidence="8 9" key="1">
    <citation type="submission" date="2016-07" db="EMBL/GenBank/DDBJ databases">
        <title>Genome of Pelobium manganitolerans.</title>
        <authorList>
            <person name="Wu S."/>
            <person name="Wang G."/>
        </authorList>
    </citation>
    <scope>NUCLEOTIDE SEQUENCE [LARGE SCALE GENOMIC DNA]</scope>
    <source>
        <strain evidence="8 9">YS-25</strain>
    </source>
</reference>
<keyword evidence="3 5" id="KW-0697">Rotamase</keyword>
<dbReference type="AlphaFoldDB" id="A0A419SBD4"/>
<dbReference type="EC" id="5.2.1.8" evidence="6"/>
<evidence type="ECO:0000313" key="9">
    <source>
        <dbReference type="Proteomes" id="UP000283433"/>
    </source>
</evidence>
<dbReference type="Pfam" id="PF00254">
    <property type="entry name" value="FKBP_C"/>
    <property type="match status" value="1"/>
</dbReference>
<comment type="similarity">
    <text evidence="2 6">Belongs to the FKBP-type PPIase family.</text>
</comment>
<dbReference type="InterPro" id="IPR001179">
    <property type="entry name" value="PPIase_FKBP_dom"/>
</dbReference>
<dbReference type="PANTHER" id="PTHR43811">
    <property type="entry name" value="FKBP-TYPE PEPTIDYL-PROLYL CIS-TRANS ISOMERASE FKPA"/>
    <property type="match status" value="1"/>
</dbReference>
<gene>
    <name evidence="8" type="ORF">BCY91_00460</name>
</gene>
<dbReference type="Gene3D" id="3.10.50.40">
    <property type="match status" value="1"/>
</dbReference>
<dbReference type="OrthoDB" id="669809at2"/>
<evidence type="ECO:0000256" key="2">
    <source>
        <dbReference type="ARBA" id="ARBA00006577"/>
    </source>
</evidence>
<proteinExistence type="inferred from homology"/>
<name>A0A419SBD4_9SPHI</name>
<comment type="catalytic activity">
    <reaction evidence="1 5 6">
        <text>[protein]-peptidylproline (omega=180) = [protein]-peptidylproline (omega=0)</text>
        <dbReference type="Rhea" id="RHEA:16237"/>
        <dbReference type="Rhea" id="RHEA-COMP:10747"/>
        <dbReference type="Rhea" id="RHEA-COMP:10748"/>
        <dbReference type="ChEBI" id="CHEBI:83833"/>
        <dbReference type="ChEBI" id="CHEBI:83834"/>
        <dbReference type="EC" id="5.2.1.8"/>
    </reaction>
</comment>
<feature type="domain" description="PPIase FKBP-type" evidence="7">
    <location>
        <begin position="79"/>
        <end position="160"/>
    </location>
</feature>
<comment type="caution">
    <text evidence="8">The sequence shown here is derived from an EMBL/GenBank/DDBJ whole genome shotgun (WGS) entry which is preliminary data.</text>
</comment>
<accession>A0A419SBD4</accession>
<keyword evidence="9" id="KW-1185">Reference proteome</keyword>
<dbReference type="InterPro" id="IPR046357">
    <property type="entry name" value="PPIase_dom_sf"/>
</dbReference>
<organism evidence="8 9">
    <name type="scientific">Pelobium manganitolerans</name>
    <dbReference type="NCBI Taxonomy" id="1842495"/>
    <lineage>
        <taxon>Bacteria</taxon>
        <taxon>Pseudomonadati</taxon>
        <taxon>Bacteroidota</taxon>
        <taxon>Sphingobacteriia</taxon>
        <taxon>Sphingobacteriales</taxon>
        <taxon>Sphingobacteriaceae</taxon>
        <taxon>Pelobium</taxon>
    </lineage>
</organism>
<evidence type="ECO:0000256" key="5">
    <source>
        <dbReference type="PROSITE-ProRule" id="PRU00277"/>
    </source>
</evidence>
<dbReference type="PROSITE" id="PS51257">
    <property type="entry name" value="PROKAR_LIPOPROTEIN"/>
    <property type="match status" value="1"/>
</dbReference>
<protein>
    <recommendedName>
        <fullName evidence="6">Peptidyl-prolyl cis-trans isomerase</fullName>
        <ecNumber evidence="6">5.2.1.8</ecNumber>
    </recommendedName>
</protein>
<dbReference type="PANTHER" id="PTHR43811:SF19">
    <property type="entry name" value="39 KDA FK506-BINDING NUCLEAR PROTEIN"/>
    <property type="match status" value="1"/>
</dbReference>
<dbReference type="SUPFAM" id="SSF54534">
    <property type="entry name" value="FKBP-like"/>
    <property type="match status" value="1"/>
</dbReference>
<keyword evidence="4 5" id="KW-0413">Isomerase</keyword>
<sequence>MRLKNYLYLAVALLLGFSACKKDEPIDRNALAYAQYGKDTLIIQKFLEDNNIEAKKDSVYDVYYQIIEPGTGDVNFTPTTNITVNYKGRLLNGSVFDQGTEKMFQLGYLIAGWQMGIPRIQKGGKIRLIVPSGFAYGDVARPGIPANSILDFDIELTEIKN</sequence>